<dbReference type="SUPFAM" id="SSF52540">
    <property type="entry name" value="P-loop containing nucleoside triphosphate hydrolases"/>
    <property type="match status" value="2"/>
</dbReference>
<organism evidence="2 3">
    <name type="scientific">Symbiodinium natans</name>
    <dbReference type="NCBI Taxonomy" id="878477"/>
    <lineage>
        <taxon>Eukaryota</taxon>
        <taxon>Sar</taxon>
        <taxon>Alveolata</taxon>
        <taxon>Dinophyceae</taxon>
        <taxon>Suessiales</taxon>
        <taxon>Symbiodiniaceae</taxon>
        <taxon>Symbiodinium</taxon>
    </lineage>
</organism>
<dbReference type="SUPFAM" id="SSF88697">
    <property type="entry name" value="PUA domain-like"/>
    <property type="match status" value="1"/>
</dbReference>
<accession>A0A812KAL6</accession>
<proteinExistence type="predicted"/>
<evidence type="ECO:0000313" key="3">
    <source>
        <dbReference type="Proteomes" id="UP000604046"/>
    </source>
</evidence>
<dbReference type="Pfam" id="PF13604">
    <property type="entry name" value="AAA_30"/>
    <property type="match status" value="1"/>
</dbReference>
<dbReference type="Gene3D" id="2.30.30.940">
    <property type="match status" value="1"/>
</dbReference>
<dbReference type="OrthoDB" id="416437at2759"/>
<reference evidence="2" key="1">
    <citation type="submission" date="2021-02" db="EMBL/GenBank/DDBJ databases">
        <authorList>
            <person name="Dougan E. K."/>
            <person name="Rhodes N."/>
            <person name="Thang M."/>
            <person name="Chan C."/>
        </authorList>
    </citation>
    <scope>NUCLEOTIDE SEQUENCE</scope>
</reference>
<dbReference type="InterPro" id="IPR015947">
    <property type="entry name" value="PUA-like_sf"/>
</dbReference>
<dbReference type="Gene3D" id="2.30.130.30">
    <property type="entry name" value="Hypothetical protein"/>
    <property type="match status" value="1"/>
</dbReference>
<keyword evidence="3" id="KW-1185">Reference proteome</keyword>
<evidence type="ECO:0000313" key="2">
    <source>
        <dbReference type="EMBL" id="CAE7220364.1"/>
    </source>
</evidence>
<evidence type="ECO:0008006" key="4">
    <source>
        <dbReference type="Google" id="ProtNLM"/>
    </source>
</evidence>
<evidence type="ECO:0000256" key="1">
    <source>
        <dbReference type="SAM" id="MobiDB-lite"/>
    </source>
</evidence>
<sequence>MGTTNSRHAAGGYSLCVVRALAAAKQAGDGSFQRRCDELLAVFGPDMASMYMQQLDDLENEPGRPIVHNANGSIPAVVHGTDSDGFATETRSAKAAEAYADTRFALKVGAPYIDQILDGSKQIEIRSGPCAHMERITLIEVGSKLIKGRVTIRRSRHMTTSEKQQHASVLSKLGYQNPWAWELQDPEVVDPPIAVPDAVGNNIVTWVPRVRWEKWERGQAMTPCPRQAKTRNPGHSLAQKWREQLESRRLQEKLSTPRRISYSQQRGRETGRLRRKLPAVYGADGRPDAEWMSSLAMALQQWCQYKSWRACSICGRMQQQRYMAQHGRNSDRTETTAPPCGFCRSEGKLGYRSPRPAEVPKSLRKLTERCRDALRPFDIYRGQESRAPQGYFVHADMIRFAFKTHSVEQQIANLPSRKERRRARRAFRWLMQQDTSAYRDFVDLHRAFLQRRDTEATSEAAMPRTARLPVSFLETVGLECAVWPDLYWRTNMTETFARSQDVRRQHETTGAAGEQGENTDEENAQSRERHSAKASFLAKALGPLLGYSADRALVHYVYDLWLWSSIGGARNAANLGVREALASKSFSPEFWRRNHAALVDLQRQQGLPSLFITVAPFEPSFPYHVWIQDELEKHLRTRTNVPLAETLHIAHVLTQIVKGFLCGHGDGKQSSKERRGGYLLAGGPSSGCVRAWVGRLEFQDGKRLRHNHGRQQAYHGSGRVHLHCLVWLQRAASLDLPSKVRADIPKEEAEPELRCLVRDSQLDWHDSGWPLREEPSEYEKVSKLLRLRHPQDAFDQHCRAYFPDLLQSLRCHMDVQASDGRSYLPKFSDSFASELLSNEASTFALTRRILCEYHPLEPEMVCQLAGAQVPQFFCSGVVRKFVVPVPWGKPELPRIVDLYQKCSWRTKDMSLLDYLRKTNNKGGIQQRYARKHKRAGVKQPLEDWINEVPADGSVLVALVTYSRYNDKFFGQWLLLHFPFRQLEELWDERVQRVPASLRFLTLCLLKAPTYWRDLRNLEADLELEAQSQFYVQNLLAMVAARIELADAYLSGEISVRDFPNEVSVLGGSLADTGVDLAADQLGVLARLRKNVGVALEARWPEEVDHVTPWIRWMEQDTVVNEALAVLGPAGSGKSTAVEVAAREAMRQGARVGIACPTGMLASRYRHRFPDADVDTIHGMFALHRAESDTLDLMMSYDLVVIDEVGQLSVSIFERLMRLWYAAMRRPALCFVGDFAQLRSIEGTNARQSPWWRQVKRMHLRTMRRCKCKLLQWKLELLRHARPTRQQLRDILRGHRAPVYRPDGHATIPTLVEIEQIMAEARSAGRRVLFVALSRRGADHLNRLALLALFWQSTPLTRLPCDPDANLNNFQGRQQVAAEPTEMAIFRGMRVLLTVNEDKAHGFVNGMLGVVRRVRRNAVEVLTDAGEVLAVHPVTREVEIAGGETRRVTYYPMRAGYATTLYKVQGSTLESIVVWFDVPFVEAAAYVALSRVQFDSQWSFVGDVITQHCVPARTD</sequence>
<dbReference type="Gene3D" id="3.40.50.300">
    <property type="entry name" value="P-loop containing nucleotide triphosphate hydrolases"/>
    <property type="match status" value="2"/>
</dbReference>
<name>A0A812KAL6_9DINO</name>
<dbReference type="InterPro" id="IPR027417">
    <property type="entry name" value="P-loop_NTPase"/>
</dbReference>
<gene>
    <name evidence="2" type="ORF">SNAT2548_LOCUS8044</name>
</gene>
<protein>
    <recommendedName>
        <fullName evidence="4">ATP-dependent DNA helicase</fullName>
    </recommendedName>
</protein>
<comment type="caution">
    <text evidence="2">The sequence shown here is derived from an EMBL/GenBank/DDBJ whole genome shotgun (WGS) entry which is preliminary data.</text>
</comment>
<dbReference type="Proteomes" id="UP000604046">
    <property type="component" value="Unassembled WGS sequence"/>
</dbReference>
<feature type="region of interest" description="Disordered" evidence="1">
    <location>
        <begin position="499"/>
        <end position="529"/>
    </location>
</feature>
<dbReference type="EMBL" id="CAJNDS010000580">
    <property type="protein sequence ID" value="CAE7220364.1"/>
    <property type="molecule type" value="Genomic_DNA"/>
</dbReference>